<dbReference type="InterPro" id="IPR001128">
    <property type="entry name" value="Cyt_P450"/>
</dbReference>
<organism evidence="4 5">
    <name type="scientific">Polyplosphaeria fusca</name>
    <dbReference type="NCBI Taxonomy" id="682080"/>
    <lineage>
        <taxon>Eukaryota</taxon>
        <taxon>Fungi</taxon>
        <taxon>Dikarya</taxon>
        <taxon>Ascomycota</taxon>
        <taxon>Pezizomycotina</taxon>
        <taxon>Dothideomycetes</taxon>
        <taxon>Pleosporomycetidae</taxon>
        <taxon>Pleosporales</taxon>
        <taxon>Tetraplosphaeriaceae</taxon>
        <taxon>Polyplosphaeria</taxon>
    </lineage>
</organism>
<evidence type="ECO:0000256" key="2">
    <source>
        <dbReference type="ARBA" id="ARBA00023002"/>
    </source>
</evidence>
<protein>
    <submittedName>
        <fullName evidence="4">Cytochrome P450</fullName>
    </submittedName>
</protein>
<dbReference type="EMBL" id="ML996298">
    <property type="protein sequence ID" value="KAF2728037.1"/>
    <property type="molecule type" value="Genomic_DNA"/>
</dbReference>
<keyword evidence="3" id="KW-0349">Heme</keyword>
<keyword evidence="5" id="KW-1185">Reference proteome</keyword>
<dbReference type="InterPro" id="IPR002401">
    <property type="entry name" value="Cyt_P450_E_grp-I"/>
</dbReference>
<dbReference type="OrthoDB" id="1470350at2759"/>
<name>A0A9P4UTP1_9PLEO</name>
<dbReference type="Pfam" id="PF00067">
    <property type="entry name" value="p450"/>
    <property type="match status" value="1"/>
</dbReference>
<comment type="caution">
    <text evidence="4">The sequence shown here is derived from an EMBL/GenBank/DDBJ whole genome shotgun (WGS) entry which is preliminary data.</text>
</comment>
<dbReference type="GO" id="GO:0004497">
    <property type="term" value="F:monooxygenase activity"/>
    <property type="evidence" value="ECO:0007669"/>
    <property type="project" value="InterPro"/>
</dbReference>
<accession>A0A9P4UTP1</accession>
<dbReference type="InterPro" id="IPR036396">
    <property type="entry name" value="Cyt_P450_sf"/>
</dbReference>
<evidence type="ECO:0000313" key="4">
    <source>
        <dbReference type="EMBL" id="KAF2728037.1"/>
    </source>
</evidence>
<dbReference type="PANTHER" id="PTHR24305">
    <property type="entry name" value="CYTOCHROME P450"/>
    <property type="match status" value="1"/>
</dbReference>
<dbReference type="PANTHER" id="PTHR24305:SF96">
    <property type="entry name" value="CYTOCHROME P450 MONOOXYGENASE STCB-RELATED"/>
    <property type="match status" value="1"/>
</dbReference>
<dbReference type="AlphaFoldDB" id="A0A9P4UTP1"/>
<evidence type="ECO:0000313" key="5">
    <source>
        <dbReference type="Proteomes" id="UP000799444"/>
    </source>
</evidence>
<feature type="binding site" description="axial binding residue" evidence="3">
    <location>
        <position position="139"/>
    </location>
    <ligand>
        <name>heme</name>
        <dbReference type="ChEBI" id="CHEBI:30413"/>
    </ligand>
    <ligandPart>
        <name>Fe</name>
        <dbReference type="ChEBI" id="CHEBI:18248"/>
    </ligandPart>
</feature>
<sequence>NAQSYIIAGSDTTAQTLTYLVLAVCKDSKIKERLSAELFTLPENYTDGTLKELKYLDAVIKEALRIFAPAPAALPREVPGLGCKIDGYWMPGGATVSTAAYSMHRDPIIFTDPERFNPSRWEAPTQDMKEAFMAFGAVCLGNHLAEMELRKSVTKFFRSYPNARVSEGFCDDDMEQMIFFLMFPKKKRCLIELS</sequence>
<dbReference type="Gene3D" id="1.10.630.10">
    <property type="entry name" value="Cytochrome P450"/>
    <property type="match status" value="1"/>
</dbReference>
<evidence type="ECO:0000256" key="3">
    <source>
        <dbReference type="PIRSR" id="PIRSR602401-1"/>
    </source>
</evidence>
<dbReference type="GO" id="GO:0005506">
    <property type="term" value="F:iron ion binding"/>
    <property type="evidence" value="ECO:0007669"/>
    <property type="project" value="InterPro"/>
</dbReference>
<dbReference type="PRINTS" id="PR00463">
    <property type="entry name" value="EP450I"/>
</dbReference>
<evidence type="ECO:0000256" key="1">
    <source>
        <dbReference type="ARBA" id="ARBA00010617"/>
    </source>
</evidence>
<keyword evidence="2" id="KW-0560">Oxidoreductase</keyword>
<dbReference type="Proteomes" id="UP000799444">
    <property type="component" value="Unassembled WGS sequence"/>
</dbReference>
<dbReference type="InterPro" id="IPR050121">
    <property type="entry name" value="Cytochrome_P450_monoxygenase"/>
</dbReference>
<reference evidence="4" key="1">
    <citation type="journal article" date="2020" name="Stud. Mycol.">
        <title>101 Dothideomycetes genomes: a test case for predicting lifestyles and emergence of pathogens.</title>
        <authorList>
            <person name="Haridas S."/>
            <person name="Albert R."/>
            <person name="Binder M."/>
            <person name="Bloem J."/>
            <person name="Labutti K."/>
            <person name="Salamov A."/>
            <person name="Andreopoulos B."/>
            <person name="Baker S."/>
            <person name="Barry K."/>
            <person name="Bills G."/>
            <person name="Bluhm B."/>
            <person name="Cannon C."/>
            <person name="Castanera R."/>
            <person name="Culley D."/>
            <person name="Daum C."/>
            <person name="Ezra D."/>
            <person name="Gonzalez J."/>
            <person name="Henrissat B."/>
            <person name="Kuo A."/>
            <person name="Liang C."/>
            <person name="Lipzen A."/>
            <person name="Lutzoni F."/>
            <person name="Magnuson J."/>
            <person name="Mondo S."/>
            <person name="Nolan M."/>
            <person name="Ohm R."/>
            <person name="Pangilinan J."/>
            <person name="Park H.-J."/>
            <person name="Ramirez L."/>
            <person name="Alfaro M."/>
            <person name="Sun H."/>
            <person name="Tritt A."/>
            <person name="Yoshinaga Y."/>
            <person name="Zwiers L.-H."/>
            <person name="Turgeon B."/>
            <person name="Goodwin S."/>
            <person name="Spatafora J."/>
            <person name="Crous P."/>
            <person name="Grigoriev I."/>
        </authorList>
    </citation>
    <scope>NUCLEOTIDE SEQUENCE</scope>
    <source>
        <strain evidence="4">CBS 125425</strain>
    </source>
</reference>
<comment type="cofactor">
    <cofactor evidence="3">
        <name>heme</name>
        <dbReference type="ChEBI" id="CHEBI:30413"/>
    </cofactor>
</comment>
<dbReference type="PRINTS" id="PR00385">
    <property type="entry name" value="P450"/>
</dbReference>
<dbReference type="GO" id="GO:0020037">
    <property type="term" value="F:heme binding"/>
    <property type="evidence" value="ECO:0007669"/>
    <property type="project" value="InterPro"/>
</dbReference>
<proteinExistence type="inferred from homology"/>
<comment type="similarity">
    <text evidence="1">Belongs to the cytochrome P450 family.</text>
</comment>
<feature type="non-terminal residue" evidence="4">
    <location>
        <position position="1"/>
    </location>
</feature>
<dbReference type="SUPFAM" id="SSF48264">
    <property type="entry name" value="Cytochrome P450"/>
    <property type="match status" value="1"/>
</dbReference>
<keyword evidence="3" id="KW-0408">Iron</keyword>
<gene>
    <name evidence="4" type="ORF">EJ04DRAFT_450111</name>
</gene>
<keyword evidence="3" id="KW-0479">Metal-binding</keyword>
<dbReference type="GO" id="GO:0016705">
    <property type="term" value="F:oxidoreductase activity, acting on paired donors, with incorporation or reduction of molecular oxygen"/>
    <property type="evidence" value="ECO:0007669"/>
    <property type="project" value="InterPro"/>
</dbReference>